<proteinExistence type="predicted"/>
<dbReference type="CDD" id="cd16416">
    <property type="entry name" value="HAD_BsYqeG-like"/>
    <property type="match status" value="1"/>
</dbReference>
<keyword evidence="2" id="KW-1185">Reference proteome</keyword>
<dbReference type="RefSeq" id="WP_244350240.1">
    <property type="nucleotide sequence ID" value="NZ_JAFIRA010000018.1"/>
</dbReference>
<protein>
    <submittedName>
        <fullName evidence="1">YqeG family HAD IIIA-type phosphatase</fullName>
    </submittedName>
</protein>
<dbReference type="Proteomes" id="UP000830835">
    <property type="component" value="Unassembled WGS sequence"/>
</dbReference>
<dbReference type="NCBIfam" id="TIGR01668">
    <property type="entry name" value="YqeG_hyp_ppase"/>
    <property type="match status" value="1"/>
</dbReference>
<sequence>MVHKPWFKLLQPDLVVAGTVLRLQAETLLAWGVQGVILDVDGTLVPLQQTEVDAAVVAWLDQLRPHFQIWLVSNNINRNRIRQIGESLDLPHIHRAGKPSRRALRRAVTQMGLPVEAVAMVGDRLLTDILAGNRLGLVTVLVNSLLAGVVEEKPAAILDPRS</sequence>
<dbReference type="EMBL" id="JAFIRA010000018">
    <property type="protein sequence ID" value="MCJ2542958.1"/>
    <property type="molecule type" value="Genomic_DNA"/>
</dbReference>
<dbReference type="SUPFAM" id="SSF56784">
    <property type="entry name" value="HAD-like"/>
    <property type="match status" value="1"/>
</dbReference>
<gene>
    <name evidence="1" type="ORF">JX360_08575</name>
</gene>
<dbReference type="NCBIfam" id="TIGR01662">
    <property type="entry name" value="HAD-SF-IIIA"/>
    <property type="match status" value="1"/>
</dbReference>
<evidence type="ECO:0000313" key="1">
    <source>
        <dbReference type="EMBL" id="MCJ2542958.1"/>
    </source>
</evidence>
<dbReference type="PANTHER" id="PTHR19288:SF25">
    <property type="entry name" value="PHOSPHATIDYLGLYCEROPHOSPHATASE GEP4, MITOCHONDRIAL"/>
    <property type="match status" value="1"/>
</dbReference>
<dbReference type="InterPro" id="IPR010021">
    <property type="entry name" value="PGPP1/Gep4"/>
</dbReference>
<evidence type="ECO:0000313" key="2">
    <source>
        <dbReference type="Proteomes" id="UP000830835"/>
    </source>
</evidence>
<comment type="caution">
    <text evidence="1">The sequence shown here is derived from an EMBL/GenBank/DDBJ whole genome shotgun (WGS) entry which is preliminary data.</text>
</comment>
<dbReference type="Gene3D" id="3.40.50.1000">
    <property type="entry name" value="HAD superfamily/HAD-like"/>
    <property type="match status" value="1"/>
</dbReference>
<reference evidence="1" key="1">
    <citation type="submission" date="2021-02" db="EMBL/GenBank/DDBJ databases">
        <title>The CRISPR/cas machinery reduction and long-range gene transfer in the hot spring cyanobacterium Synechococcus.</title>
        <authorList>
            <person name="Dvorak P."/>
            <person name="Jahodarova E."/>
            <person name="Hasler P."/>
            <person name="Poulickova A."/>
        </authorList>
    </citation>
    <scope>NUCLEOTIDE SEQUENCE</scope>
    <source>
        <strain evidence="1">Rupite</strain>
    </source>
</reference>
<dbReference type="Pfam" id="PF13242">
    <property type="entry name" value="Hydrolase_like"/>
    <property type="match status" value="1"/>
</dbReference>
<organism evidence="1 2">
    <name type="scientific">Thermostichus vulcanus str. 'Rupite'</name>
    <dbReference type="NCBI Taxonomy" id="2813851"/>
    <lineage>
        <taxon>Bacteria</taxon>
        <taxon>Bacillati</taxon>
        <taxon>Cyanobacteriota</taxon>
        <taxon>Cyanophyceae</taxon>
        <taxon>Thermostichales</taxon>
        <taxon>Thermostichaceae</taxon>
        <taxon>Thermostichus</taxon>
    </lineage>
</organism>
<dbReference type="InterPro" id="IPR006549">
    <property type="entry name" value="HAD-SF_hydro_IIIA"/>
</dbReference>
<name>A0ABT0CAZ4_THEVL</name>
<accession>A0ABT0CAZ4</accession>
<dbReference type="PANTHER" id="PTHR19288">
    <property type="entry name" value="4-NITROPHENYLPHOSPHATASE-RELATED"/>
    <property type="match status" value="1"/>
</dbReference>
<dbReference type="InterPro" id="IPR036412">
    <property type="entry name" value="HAD-like_sf"/>
</dbReference>
<dbReference type="InterPro" id="IPR023214">
    <property type="entry name" value="HAD_sf"/>
</dbReference>